<dbReference type="AlphaFoldDB" id="A0AA35CLI3"/>
<accession>A0AA35CLI3</accession>
<proteinExistence type="predicted"/>
<reference evidence="1" key="1">
    <citation type="submission" date="2022-03" db="EMBL/GenBank/DDBJ databases">
        <title>Complete genome sequence of Caldinitratiruptor microaerophilus.</title>
        <authorList>
            <person name="Mukaiyama R."/>
            <person name="Nishiyama T."/>
            <person name="Ueda K."/>
        </authorList>
    </citation>
    <scope>NUCLEOTIDE SEQUENCE</scope>
    <source>
        <strain evidence="1">JCM 16183</strain>
    </source>
</reference>
<organism evidence="1 2">
    <name type="scientific">Caldinitratiruptor microaerophilus</name>
    <dbReference type="NCBI Taxonomy" id="671077"/>
    <lineage>
        <taxon>Bacteria</taxon>
        <taxon>Bacillati</taxon>
        <taxon>Bacillota</taxon>
        <taxon>Clostridia</taxon>
        <taxon>Eubacteriales</taxon>
        <taxon>Symbiobacteriaceae</taxon>
        <taxon>Caldinitratiruptor</taxon>
    </lineage>
</organism>
<evidence type="ECO:0000313" key="2">
    <source>
        <dbReference type="Proteomes" id="UP001163687"/>
    </source>
</evidence>
<dbReference type="KEGG" id="cmic:caldi_26200"/>
<name>A0AA35CLI3_9FIRM</name>
<evidence type="ECO:0000313" key="1">
    <source>
        <dbReference type="EMBL" id="BDG61530.1"/>
    </source>
</evidence>
<keyword evidence="2" id="KW-1185">Reference proteome</keyword>
<dbReference type="EMBL" id="AP025628">
    <property type="protein sequence ID" value="BDG61530.1"/>
    <property type="molecule type" value="Genomic_DNA"/>
</dbReference>
<gene>
    <name evidence="1" type="ORF">caldi_26200</name>
</gene>
<protein>
    <submittedName>
        <fullName evidence="1">Uncharacterized protein</fullName>
    </submittedName>
</protein>
<dbReference type="Proteomes" id="UP001163687">
    <property type="component" value="Chromosome"/>
</dbReference>
<sequence>MPLRDLDPILRDEFDAAALYRPGDPGWRVWSARRGLAHLPECHWARRISPANRQRASRAEAMALVKRPALCCLRHEVLETLLAAESD</sequence>